<dbReference type="PROSITE" id="PS50011">
    <property type="entry name" value="PROTEIN_KINASE_DOM"/>
    <property type="match status" value="1"/>
</dbReference>
<proteinExistence type="predicted"/>
<evidence type="ECO:0000313" key="7">
    <source>
        <dbReference type="Proteomes" id="UP001153618"/>
    </source>
</evidence>
<feature type="region of interest" description="Disordered" evidence="4">
    <location>
        <begin position="249"/>
        <end position="288"/>
    </location>
</feature>
<evidence type="ECO:0000256" key="2">
    <source>
        <dbReference type="ARBA" id="ARBA00022741"/>
    </source>
</evidence>
<keyword evidence="2" id="KW-0547">Nucleotide-binding</keyword>
<dbReference type="InterPro" id="IPR000719">
    <property type="entry name" value="Prot_kinase_dom"/>
</dbReference>
<dbReference type="Proteomes" id="UP001153618">
    <property type="component" value="Unassembled WGS sequence"/>
</dbReference>
<dbReference type="GO" id="GO:0004674">
    <property type="term" value="F:protein serine/threonine kinase activity"/>
    <property type="evidence" value="ECO:0007669"/>
    <property type="project" value="UniProtKB-KW"/>
</dbReference>
<evidence type="ECO:0000256" key="1">
    <source>
        <dbReference type="ARBA" id="ARBA00022527"/>
    </source>
</evidence>
<evidence type="ECO:0000313" key="6">
    <source>
        <dbReference type="EMBL" id="CAG8155070.1"/>
    </source>
</evidence>
<dbReference type="AlphaFoldDB" id="A0A9W4HXR5"/>
<organism evidence="6 7">
    <name type="scientific">Penicillium olsonii</name>
    <dbReference type="NCBI Taxonomy" id="99116"/>
    <lineage>
        <taxon>Eukaryota</taxon>
        <taxon>Fungi</taxon>
        <taxon>Dikarya</taxon>
        <taxon>Ascomycota</taxon>
        <taxon>Pezizomycotina</taxon>
        <taxon>Eurotiomycetes</taxon>
        <taxon>Eurotiomycetidae</taxon>
        <taxon>Eurotiales</taxon>
        <taxon>Aspergillaceae</taxon>
        <taxon>Penicillium</taxon>
    </lineage>
</organism>
<feature type="domain" description="Protein kinase" evidence="5">
    <location>
        <begin position="1"/>
        <end position="238"/>
    </location>
</feature>
<evidence type="ECO:0000256" key="4">
    <source>
        <dbReference type="SAM" id="MobiDB-lite"/>
    </source>
</evidence>
<keyword evidence="7" id="KW-1185">Reference proteome</keyword>
<protein>
    <recommendedName>
        <fullName evidence="5">Protein kinase domain-containing protein</fullName>
    </recommendedName>
</protein>
<keyword evidence="1" id="KW-0723">Serine/threonine-protein kinase</keyword>
<keyword evidence="1" id="KW-0418">Kinase</keyword>
<dbReference type="OrthoDB" id="4356205at2759"/>
<gene>
    <name evidence="6" type="ORF">POLS_LOCUS6187</name>
</gene>
<dbReference type="GO" id="GO:0005524">
    <property type="term" value="F:ATP binding"/>
    <property type="evidence" value="ECO:0007669"/>
    <property type="project" value="UniProtKB-KW"/>
</dbReference>
<dbReference type="EMBL" id="CAJVOS010000033">
    <property type="protein sequence ID" value="CAG8155070.1"/>
    <property type="molecule type" value="Genomic_DNA"/>
</dbReference>
<feature type="compositionally biased region" description="Polar residues" evidence="4">
    <location>
        <begin position="277"/>
        <end position="288"/>
    </location>
</feature>
<dbReference type="PANTHER" id="PTHR24055">
    <property type="entry name" value="MITOGEN-ACTIVATED PROTEIN KINASE"/>
    <property type="match status" value="1"/>
</dbReference>
<feature type="compositionally biased region" description="Acidic residues" evidence="4">
    <location>
        <begin position="28"/>
        <end position="39"/>
    </location>
</feature>
<dbReference type="Pfam" id="PF00069">
    <property type="entry name" value="Pkinase"/>
    <property type="match status" value="1"/>
</dbReference>
<accession>A0A9W4HXR5</accession>
<dbReference type="Gene3D" id="1.10.510.10">
    <property type="entry name" value="Transferase(Phosphotransferase) domain 1"/>
    <property type="match status" value="1"/>
</dbReference>
<dbReference type="InterPro" id="IPR011009">
    <property type="entry name" value="Kinase-like_dom_sf"/>
</dbReference>
<reference evidence="6" key="1">
    <citation type="submission" date="2021-07" db="EMBL/GenBank/DDBJ databases">
        <authorList>
            <person name="Branca A.L. A."/>
        </authorList>
    </citation>
    <scope>NUCLEOTIDE SEQUENCE</scope>
</reference>
<dbReference type="InterPro" id="IPR050117">
    <property type="entry name" value="MAPK"/>
</dbReference>
<sequence length="288" mass="31903">MPDTANSSLLDEFVLAELNDTQLRDPDGTSDDTTDDNDTADDRADEFPRPLGMDHSIDGIRVGGLSRSVAADERPYGDSGQAVELPTCVYQAPELMFESEFGYAVDIWSFGCWAWELVHGQPLFSSVLEMEGEGFEDGENRLVGYQAVAWNIRSLLGPPPPDLRTGMANSSHFDRAMLDDEDIWRGPVPFEDARVLLEEDEHLKVDEREQFLDLMKDMVQWRPEDRKTAGELLAHPWFAGFGLFTVPTSDHHQVDDSGGAPSSTTEKPDYANGGPISPTSYGEQDISA</sequence>
<feature type="region of interest" description="Disordered" evidence="4">
    <location>
        <begin position="18"/>
        <end position="59"/>
    </location>
</feature>
<dbReference type="SUPFAM" id="SSF56112">
    <property type="entry name" value="Protein kinase-like (PK-like)"/>
    <property type="match status" value="1"/>
</dbReference>
<keyword evidence="3" id="KW-0067">ATP-binding</keyword>
<evidence type="ECO:0000259" key="5">
    <source>
        <dbReference type="PROSITE" id="PS50011"/>
    </source>
</evidence>
<name>A0A9W4HXR5_PENOL</name>
<keyword evidence="1" id="KW-0808">Transferase</keyword>
<comment type="caution">
    <text evidence="6">The sequence shown here is derived from an EMBL/GenBank/DDBJ whole genome shotgun (WGS) entry which is preliminary data.</text>
</comment>
<evidence type="ECO:0000256" key="3">
    <source>
        <dbReference type="ARBA" id="ARBA00022840"/>
    </source>
</evidence>